<dbReference type="KEGG" id="bvo:Pan97_34790"/>
<evidence type="ECO:0000313" key="3">
    <source>
        <dbReference type="Proteomes" id="UP000318626"/>
    </source>
</evidence>
<evidence type="ECO:0000256" key="1">
    <source>
        <dbReference type="ARBA" id="ARBA00022515"/>
    </source>
</evidence>
<keyword evidence="1" id="KW-0639">Primosome</keyword>
<dbReference type="Proteomes" id="UP000318626">
    <property type="component" value="Chromosome"/>
</dbReference>
<gene>
    <name evidence="2" type="ORF">Pan97_34790</name>
</gene>
<dbReference type="GO" id="GO:0006269">
    <property type="term" value="P:DNA replication, synthesis of primer"/>
    <property type="evidence" value="ECO:0007669"/>
    <property type="project" value="UniProtKB-KW"/>
</dbReference>
<proteinExistence type="predicted"/>
<evidence type="ECO:0000313" key="2">
    <source>
        <dbReference type="EMBL" id="QDU76430.1"/>
    </source>
</evidence>
<dbReference type="Gene3D" id="1.10.860.10">
    <property type="entry name" value="DNAb Helicase, Chain A"/>
    <property type="match status" value="1"/>
</dbReference>
<dbReference type="AlphaFoldDB" id="A0A518CB50"/>
<reference evidence="3" key="1">
    <citation type="submission" date="2019-02" db="EMBL/GenBank/DDBJ databases">
        <title>Deep-cultivation of Planctomycetes and their phenomic and genomic characterization uncovers novel biology.</title>
        <authorList>
            <person name="Wiegand S."/>
            <person name="Jogler M."/>
            <person name="Boedeker C."/>
            <person name="Pinto D."/>
            <person name="Vollmers J."/>
            <person name="Rivas-Marin E."/>
            <person name="Kohn T."/>
            <person name="Peeters S.H."/>
            <person name="Heuer A."/>
            <person name="Rast P."/>
            <person name="Oberbeckmann S."/>
            <person name="Bunk B."/>
            <person name="Jeske O."/>
            <person name="Meyerdierks A."/>
            <person name="Storesund J.E."/>
            <person name="Kallscheuer N."/>
            <person name="Luecker S."/>
            <person name="Lage O.M."/>
            <person name="Pohl T."/>
            <person name="Merkel B.J."/>
            <person name="Hornburger P."/>
            <person name="Mueller R.-W."/>
            <person name="Bruemmer F."/>
            <person name="Labrenz M."/>
            <person name="Spormann A.M."/>
            <person name="Op den Camp H."/>
            <person name="Overmann J."/>
            <person name="Amann R."/>
            <person name="Jetten M.S.M."/>
            <person name="Mascher T."/>
            <person name="Medema M.H."/>
            <person name="Devos D.P."/>
            <person name="Kaster A.-K."/>
            <person name="Ovreas L."/>
            <person name="Rohde M."/>
            <person name="Galperin M.Y."/>
            <person name="Jogler C."/>
        </authorList>
    </citation>
    <scope>NUCLEOTIDE SEQUENCE [LARGE SCALE GENOMIC DNA]</scope>
    <source>
        <strain evidence="3">Pan97</strain>
    </source>
</reference>
<keyword evidence="3" id="KW-1185">Reference proteome</keyword>
<dbReference type="InterPro" id="IPR016136">
    <property type="entry name" value="DNA_helicase_N/primase_C"/>
</dbReference>
<name>A0A518CB50_9BACT</name>
<accession>A0A518CB50</accession>
<sequence length="143" mass="15805">MITRNSTPTNPKAQAKRFPGGLHRLRLPHPRTAAARERVTPEWALLACLVVDPNLVDLLPITPDLFTDPAAQAVAAALLAVQSRGPAVYDLDAFSHELSLVASDGPALIRRLRWSIDATDTTQPAEWFGQVQYDARKRMESQR</sequence>
<protein>
    <submittedName>
        <fullName evidence="2">Uncharacterized protein</fullName>
    </submittedName>
</protein>
<dbReference type="RefSeq" id="WP_144974542.1">
    <property type="nucleotide sequence ID" value="NZ_CP036289.1"/>
</dbReference>
<dbReference type="EMBL" id="CP036289">
    <property type="protein sequence ID" value="QDU76430.1"/>
    <property type="molecule type" value="Genomic_DNA"/>
</dbReference>
<dbReference type="GO" id="GO:1990077">
    <property type="term" value="C:primosome complex"/>
    <property type="evidence" value="ECO:0007669"/>
    <property type="project" value="UniProtKB-KW"/>
</dbReference>
<organism evidence="2 3">
    <name type="scientific">Bremerella volcania</name>
    <dbReference type="NCBI Taxonomy" id="2527984"/>
    <lineage>
        <taxon>Bacteria</taxon>
        <taxon>Pseudomonadati</taxon>
        <taxon>Planctomycetota</taxon>
        <taxon>Planctomycetia</taxon>
        <taxon>Pirellulales</taxon>
        <taxon>Pirellulaceae</taxon>
        <taxon>Bremerella</taxon>
    </lineage>
</organism>